<dbReference type="Gene3D" id="3.40.1190.20">
    <property type="match status" value="1"/>
</dbReference>
<comment type="catalytic activity">
    <reaction evidence="7">
        <text>D-tagatofuranose 6-phosphate + ATP = D-tagatofuranose 1,6-bisphosphate + ADP + H(+)</text>
        <dbReference type="Rhea" id="RHEA:12420"/>
        <dbReference type="ChEBI" id="CHEBI:15378"/>
        <dbReference type="ChEBI" id="CHEBI:30616"/>
        <dbReference type="ChEBI" id="CHEBI:58694"/>
        <dbReference type="ChEBI" id="CHEBI:58695"/>
        <dbReference type="ChEBI" id="CHEBI:456216"/>
        <dbReference type="EC" id="2.7.1.144"/>
    </reaction>
</comment>
<gene>
    <name evidence="10" type="primary">pfkB</name>
    <name evidence="10" type="ORF">BTJ66_02800</name>
    <name evidence="11" type="ORF">MNY58_10915</name>
</gene>
<dbReference type="EMBL" id="MRZN01000003">
    <property type="protein sequence ID" value="PHK50394.1"/>
    <property type="molecule type" value="Genomic_DNA"/>
</dbReference>
<evidence type="ECO:0000256" key="7">
    <source>
        <dbReference type="PIRNR" id="PIRNR000535"/>
    </source>
</evidence>
<evidence type="ECO:0000256" key="8">
    <source>
        <dbReference type="RuleBase" id="RU369061"/>
    </source>
</evidence>
<comment type="similarity">
    <text evidence="1">Belongs to the carbohydrate kinase pfkB family.</text>
</comment>
<accession>A0A2C6WRG9</accession>
<dbReference type="GO" id="GO:0008662">
    <property type="term" value="F:1-phosphofructokinase activity"/>
    <property type="evidence" value="ECO:0007669"/>
    <property type="project" value="UniProtKB-UniRule"/>
</dbReference>
<dbReference type="NCBIfam" id="TIGR03168">
    <property type="entry name" value="1-PFK"/>
    <property type="match status" value="1"/>
</dbReference>
<dbReference type="InterPro" id="IPR029056">
    <property type="entry name" value="Ribokinase-like"/>
</dbReference>
<keyword evidence="2 7" id="KW-0808">Transferase</keyword>
<comment type="catalytic activity">
    <reaction evidence="6 8">
        <text>beta-D-fructose 1-phosphate + ATP = beta-D-fructose 1,6-bisphosphate + ADP + H(+)</text>
        <dbReference type="Rhea" id="RHEA:14213"/>
        <dbReference type="ChEBI" id="CHEBI:15378"/>
        <dbReference type="ChEBI" id="CHEBI:30616"/>
        <dbReference type="ChEBI" id="CHEBI:32966"/>
        <dbReference type="ChEBI" id="CHEBI:138881"/>
        <dbReference type="ChEBI" id="CHEBI:456216"/>
        <dbReference type="EC" id="2.7.1.56"/>
    </reaction>
</comment>
<reference evidence="10" key="3">
    <citation type="submission" date="2017-10" db="EMBL/GenBank/DDBJ databases">
        <authorList>
            <person name="Vrbovska V."/>
            <person name="Kovarovic V."/>
            <person name="Indrakova A."/>
        </authorList>
    </citation>
    <scope>NUCLEOTIDE SEQUENCE</scope>
    <source>
        <strain evidence="10">CCM 8730</strain>
    </source>
</reference>
<dbReference type="GO" id="GO:2001059">
    <property type="term" value="P:D-tagatose 6-phosphate catabolic process"/>
    <property type="evidence" value="ECO:0007669"/>
    <property type="project" value="UniProtKB-UniPathway"/>
</dbReference>
<dbReference type="NCBIfam" id="TIGR03828">
    <property type="entry name" value="pfkB"/>
    <property type="match status" value="1"/>
</dbReference>
<dbReference type="GO" id="GO:0005829">
    <property type="term" value="C:cytosol"/>
    <property type="evidence" value="ECO:0007669"/>
    <property type="project" value="TreeGrafter"/>
</dbReference>
<dbReference type="GO" id="GO:0005524">
    <property type="term" value="F:ATP binding"/>
    <property type="evidence" value="ECO:0007669"/>
    <property type="project" value="UniProtKB-UniRule"/>
</dbReference>
<dbReference type="AlphaFoldDB" id="A0A2C6WRG9"/>
<reference evidence="12" key="2">
    <citation type="submission" date="2017-10" db="EMBL/GenBank/DDBJ databases">
        <title>Staphylococcus edaphicus sp. nov., isolated in Antarctica, harbouring mecC gene and genomic islands essential in adaptation to extreme environment.</title>
        <authorList>
            <person name="Pantucek R."/>
            <person name="Sedlacek I."/>
            <person name="Indrakova A."/>
            <person name="Vrbovska V."/>
            <person name="Maslanova I."/>
            <person name="Kovarovic V."/>
            <person name="Svec P."/>
            <person name="Kralova S."/>
            <person name="Kristofova L."/>
            <person name="Keklakova J."/>
            <person name="Petras P."/>
            <person name="Doskar J."/>
        </authorList>
    </citation>
    <scope>NUCLEOTIDE SEQUENCE [LARGE SCALE GENOMIC DNA]</scope>
    <source>
        <strain evidence="12">CCM 5085</strain>
    </source>
</reference>
<keyword evidence="5 7" id="KW-0067">ATP-binding</keyword>
<dbReference type="PANTHER" id="PTHR46566">
    <property type="entry name" value="1-PHOSPHOFRUCTOKINASE-RELATED"/>
    <property type="match status" value="1"/>
</dbReference>
<name>A0A2C6WRG9_9STAP</name>
<evidence type="ECO:0000256" key="2">
    <source>
        <dbReference type="ARBA" id="ARBA00022679"/>
    </source>
</evidence>
<dbReference type="InterPro" id="IPR022463">
    <property type="entry name" value="1-PFruKinase"/>
</dbReference>
<dbReference type="RefSeq" id="WP_099089472.1">
    <property type="nucleotide sequence ID" value="NZ_CP093217.1"/>
</dbReference>
<dbReference type="PANTHER" id="PTHR46566:SF1">
    <property type="entry name" value="1-PHOSPHOFRUCTOKINASE"/>
    <property type="match status" value="1"/>
</dbReference>
<dbReference type="PIRSF" id="PIRSF000535">
    <property type="entry name" value="1PFK/6PFK/LacC"/>
    <property type="match status" value="1"/>
</dbReference>
<dbReference type="SUPFAM" id="SSF53613">
    <property type="entry name" value="Ribokinase-like"/>
    <property type="match status" value="1"/>
</dbReference>
<reference evidence="10" key="1">
    <citation type="journal article" date="2017" name="Appl. Environ. Microbiol.">
        <title>Staphylococcus edaphicus sp. nov., isolated in Antarctica, harbours mecC gene and genomic islands with suspected role in adaptation to extreme environment.</title>
        <authorList>
            <person name="Pantucek R."/>
            <person name="Sedlacek I."/>
            <person name="Indrakova A."/>
            <person name="Vrbovska V."/>
            <person name="Maslanova I."/>
            <person name="Kovarovic V."/>
            <person name="Svec P."/>
            <person name="Kralova S."/>
            <person name="Kristofova L."/>
            <person name="Keklakova J."/>
            <person name="Petras P."/>
            <person name="Doskar J."/>
        </authorList>
    </citation>
    <scope>NUCLEOTIDE SEQUENCE</scope>
    <source>
        <strain evidence="10">CCM 8730</strain>
    </source>
</reference>
<dbReference type="EC" id="2.7.1.144" evidence="7"/>
<evidence type="ECO:0000313" key="11">
    <source>
        <dbReference type="EMBL" id="UQW81079.1"/>
    </source>
</evidence>
<dbReference type="Proteomes" id="UP001056588">
    <property type="component" value="Chromosome"/>
</dbReference>
<dbReference type="FunFam" id="3.40.1190.20:FF:000001">
    <property type="entry name" value="Phosphofructokinase"/>
    <property type="match status" value="1"/>
</dbReference>
<feature type="domain" description="Carbohydrate kinase PfkB" evidence="9">
    <location>
        <begin position="7"/>
        <end position="280"/>
    </location>
</feature>
<evidence type="ECO:0000313" key="12">
    <source>
        <dbReference type="Proteomes" id="UP000223828"/>
    </source>
</evidence>
<evidence type="ECO:0000256" key="4">
    <source>
        <dbReference type="ARBA" id="ARBA00022777"/>
    </source>
</evidence>
<comment type="function">
    <text evidence="8">Catalyzes the ATP-dependent phosphorylation of fructose-l-phosphate to fructose-l,6-bisphosphate.</text>
</comment>
<dbReference type="CDD" id="cd01164">
    <property type="entry name" value="FruK_PfkB_like"/>
    <property type="match status" value="1"/>
</dbReference>
<comment type="pathway">
    <text evidence="7">Carbohydrate metabolism; D-tagatose 6-phosphate degradation; D-glyceraldehyde 3-phosphate and glycerone phosphate from D-tagatose 6-phosphate: step 1/2.</text>
</comment>
<keyword evidence="4 8" id="KW-0418">Kinase</keyword>
<dbReference type="Pfam" id="PF00294">
    <property type="entry name" value="PfkB"/>
    <property type="match status" value="1"/>
</dbReference>
<comment type="similarity">
    <text evidence="7">Belongs to the carbohydrate kinase PfkB family. LacC subfamily.</text>
</comment>
<dbReference type="InterPro" id="IPR002173">
    <property type="entry name" value="Carboh/pur_kinase_PfkB_CS"/>
</dbReference>
<evidence type="ECO:0000256" key="5">
    <source>
        <dbReference type="ARBA" id="ARBA00022840"/>
    </source>
</evidence>
<evidence type="ECO:0000313" key="10">
    <source>
        <dbReference type="EMBL" id="PHK50394.1"/>
    </source>
</evidence>
<dbReference type="Proteomes" id="UP000223828">
    <property type="component" value="Unassembled WGS sequence"/>
</dbReference>
<keyword evidence="7" id="KW-0423">Lactose metabolism</keyword>
<reference evidence="11" key="4">
    <citation type="submission" date="2022-03" db="EMBL/GenBank/DDBJ databases">
        <title>Complete Genome Sequence of Staphylococcus edaphicus strain CCM 8731.</title>
        <authorList>
            <person name="Rimmer C.O."/>
            <person name="Thomas J.C."/>
        </authorList>
    </citation>
    <scope>NUCLEOTIDE SEQUENCE</scope>
    <source>
        <strain evidence="11">CCM 8731</strain>
    </source>
</reference>
<keyword evidence="13" id="KW-1185">Reference proteome</keyword>
<dbReference type="GO" id="GO:0005988">
    <property type="term" value="P:lactose metabolic process"/>
    <property type="evidence" value="ECO:0007669"/>
    <property type="project" value="UniProtKB-KW"/>
</dbReference>
<dbReference type="UniPathway" id="UPA00704">
    <property type="reaction ID" value="UER00715"/>
</dbReference>
<dbReference type="GO" id="GO:0044281">
    <property type="term" value="P:small molecule metabolic process"/>
    <property type="evidence" value="ECO:0007669"/>
    <property type="project" value="UniProtKB-ARBA"/>
</dbReference>
<dbReference type="PROSITE" id="PS00584">
    <property type="entry name" value="PFKB_KINASES_2"/>
    <property type="match status" value="1"/>
</dbReference>
<evidence type="ECO:0000259" key="9">
    <source>
        <dbReference type="Pfam" id="PF00294"/>
    </source>
</evidence>
<sequence length="307" mass="32896">MIYTVTLNPSIDYIMFTNDFELNGLNRATETHKFAGGKGINVSRVLKTLDVPSTALGFAGGFPGQFIAETLTKADICTNFVQVDEDTRINVKLKTGKETEINAPGPQITDDQFETLLTQIKKTTQADTVIVAGSIPKSIPNNAYEQIAKITNTTGAALVVDAEKDLVEPVLSYRPLFIKPNKDELEIMFNTTIETDQDVITYGREILNRGAQSVIISLGGEGAVYVDKQHSYKASVPNGHVVNTVGSGDSTVAGMVAGLDSGLTIKEAFKQAVSAGTATAFNDDLATATKIEDIKKQVVITTLDGSE</sequence>
<evidence type="ECO:0000256" key="3">
    <source>
        <dbReference type="ARBA" id="ARBA00022741"/>
    </source>
</evidence>
<evidence type="ECO:0000313" key="13">
    <source>
        <dbReference type="Proteomes" id="UP001056588"/>
    </source>
</evidence>
<keyword evidence="3 7" id="KW-0547">Nucleotide-binding</keyword>
<dbReference type="GO" id="GO:0009024">
    <property type="term" value="F:tagatose-6-phosphate kinase activity"/>
    <property type="evidence" value="ECO:0007669"/>
    <property type="project" value="UniProtKB-EC"/>
</dbReference>
<evidence type="ECO:0000256" key="6">
    <source>
        <dbReference type="ARBA" id="ARBA00047745"/>
    </source>
</evidence>
<dbReference type="InterPro" id="IPR017583">
    <property type="entry name" value="Tagatose/fructose_Pkinase"/>
</dbReference>
<dbReference type="EMBL" id="CP093217">
    <property type="protein sequence ID" value="UQW81079.1"/>
    <property type="molecule type" value="Genomic_DNA"/>
</dbReference>
<organism evidence="10 12">
    <name type="scientific">Staphylococcus edaphicus</name>
    <dbReference type="NCBI Taxonomy" id="1955013"/>
    <lineage>
        <taxon>Bacteria</taxon>
        <taxon>Bacillati</taxon>
        <taxon>Bacillota</taxon>
        <taxon>Bacilli</taxon>
        <taxon>Bacillales</taxon>
        <taxon>Staphylococcaceae</taxon>
        <taxon>Staphylococcus</taxon>
    </lineage>
</organism>
<protein>
    <recommendedName>
        <fullName evidence="7">Tagatose-6-phosphate kinase</fullName>
        <ecNumber evidence="7">2.7.1.144</ecNumber>
    </recommendedName>
</protein>
<dbReference type="InterPro" id="IPR011611">
    <property type="entry name" value="PfkB_dom"/>
</dbReference>
<evidence type="ECO:0000256" key="1">
    <source>
        <dbReference type="ARBA" id="ARBA00005380"/>
    </source>
</evidence>
<dbReference type="OrthoDB" id="9801219at2"/>
<dbReference type="GO" id="GO:0016052">
    <property type="term" value="P:carbohydrate catabolic process"/>
    <property type="evidence" value="ECO:0007669"/>
    <property type="project" value="UniProtKB-ARBA"/>
</dbReference>
<proteinExistence type="inferred from homology"/>